<keyword evidence="9" id="KW-1185">Reference proteome</keyword>
<dbReference type="Gene3D" id="3.30.920.30">
    <property type="entry name" value="Hypothetical protein"/>
    <property type="match status" value="1"/>
</dbReference>
<keyword evidence="3" id="KW-0540">Nuclease</keyword>
<dbReference type="GO" id="GO:0003729">
    <property type="term" value="F:mRNA binding"/>
    <property type="evidence" value="ECO:0007669"/>
    <property type="project" value="InterPro"/>
</dbReference>
<gene>
    <name evidence="8" type="ORF">IQ249_10905</name>
</gene>
<organism evidence="8 9">
    <name type="scientific">Lusitaniella coriacea LEGE 07157</name>
    <dbReference type="NCBI Taxonomy" id="945747"/>
    <lineage>
        <taxon>Bacteria</taxon>
        <taxon>Bacillati</taxon>
        <taxon>Cyanobacteriota</taxon>
        <taxon>Cyanophyceae</taxon>
        <taxon>Spirulinales</taxon>
        <taxon>Lusitaniellaceae</taxon>
        <taxon>Lusitaniella</taxon>
    </lineage>
</organism>
<dbReference type="RefSeq" id="WP_194029503.1">
    <property type="nucleotide sequence ID" value="NZ_JADEWZ010000014.1"/>
</dbReference>
<evidence type="ECO:0000313" key="9">
    <source>
        <dbReference type="Proteomes" id="UP000654482"/>
    </source>
</evidence>
<comment type="caution">
    <text evidence="8">The sequence shown here is derived from an EMBL/GenBank/DDBJ whole genome shotgun (WGS) entry which is preliminary data.</text>
</comment>
<proteinExistence type="inferred from homology"/>
<sequence>MNKREKLRKRLKNTPNNVTFAEIRKLLEQEGFVLDRVTGSHHIFTKDEITFVVPVHNKKVKTIYVKRAIELIEQSESKEDEEEQ</sequence>
<comment type="similarity">
    <text evidence="1">Belongs to the HicA mRNA interferase family.</text>
</comment>
<dbReference type="GO" id="GO:0016787">
    <property type="term" value="F:hydrolase activity"/>
    <property type="evidence" value="ECO:0007669"/>
    <property type="project" value="UniProtKB-KW"/>
</dbReference>
<evidence type="ECO:0000256" key="2">
    <source>
        <dbReference type="ARBA" id="ARBA00022649"/>
    </source>
</evidence>
<dbReference type="GO" id="GO:0004519">
    <property type="term" value="F:endonuclease activity"/>
    <property type="evidence" value="ECO:0007669"/>
    <property type="project" value="UniProtKB-KW"/>
</dbReference>
<dbReference type="Pfam" id="PF07927">
    <property type="entry name" value="HicA_toxin"/>
    <property type="match status" value="1"/>
</dbReference>
<accession>A0A8J7DWL8</accession>
<dbReference type="SUPFAM" id="SSF54786">
    <property type="entry name" value="YcfA/nrd intein domain"/>
    <property type="match status" value="1"/>
</dbReference>
<keyword evidence="5" id="KW-0378">Hydrolase</keyword>
<evidence type="ECO:0000256" key="4">
    <source>
        <dbReference type="ARBA" id="ARBA00022759"/>
    </source>
</evidence>
<dbReference type="AlphaFoldDB" id="A0A8J7DWL8"/>
<evidence type="ECO:0000313" key="8">
    <source>
        <dbReference type="EMBL" id="MBE9116408.1"/>
    </source>
</evidence>
<keyword evidence="2" id="KW-1277">Toxin-antitoxin system</keyword>
<evidence type="ECO:0000256" key="1">
    <source>
        <dbReference type="ARBA" id="ARBA00006620"/>
    </source>
</evidence>
<dbReference type="Proteomes" id="UP000654482">
    <property type="component" value="Unassembled WGS sequence"/>
</dbReference>
<protein>
    <submittedName>
        <fullName evidence="8">Type II toxin-antitoxin system HicA family toxin</fullName>
    </submittedName>
</protein>
<keyword evidence="4" id="KW-0255">Endonuclease</keyword>
<keyword evidence="7" id="KW-0346">Stress response</keyword>
<keyword evidence="6" id="KW-0694">RNA-binding</keyword>
<dbReference type="EMBL" id="JADEWZ010000014">
    <property type="protein sequence ID" value="MBE9116408.1"/>
    <property type="molecule type" value="Genomic_DNA"/>
</dbReference>
<evidence type="ECO:0000256" key="7">
    <source>
        <dbReference type="ARBA" id="ARBA00023016"/>
    </source>
</evidence>
<reference evidence="8" key="1">
    <citation type="submission" date="2020-10" db="EMBL/GenBank/DDBJ databases">
        <authorList>
            <person name="Castelo-Branco R."/>
            <person name="Eusebio N."/>
            <person name="Adriana R."/>
            <person name="Vieira A."/>
            <person name="Brugerolle De Fraissinette N."/>
            <person name="Rezende De Castro R."/>
            <person name="Schneider M.P."/>
            <person name="Vasconcelos V."/>
            <person name="Leao P.N."/>
        </authorList>
    </citation>
    <scope>NUCLEOTIDE SEQUENCE</scope>
    <source>
        <strain evidence="8">LEGE 07157</strain>
    </source>
</reference>
<dbReference type="InterPro" id="IPR012933">
    <property type="entry name" value="HicA_mRNA_interferase"/>
</dbReference>
<evidence type="ECO:0000256" key="3">
    <source>
        <dbReference type="ARBA" id="ARBA00022722"/>
    </source>
</evidence>
<evidence type="ECO:0000256" key="6">
    <source>
        <dbReference type="ARBA" id="ARBA00022884"/>
    </source>
</evidence>
<dbReference type="InterPro" id="IPR038570">
    <property type="entry name" value="HicA_sf"/>
</dbReference>
<evidence type="ECO:0000256" key="5">
    <source>
        <dbReference type="ARBA" id="ARBA00022801"/>
    </source>
</evidence>
<name>A0A8J7DWL8_9CYAN</name>